<dbReference type="InterPro" id="IPR007563">
    <property type="entry name" value="DUF554"/>
</dbReference>
<reference evidence="3" key="1">
    <citation type="submission" date="2016-11" db="EMBL/GenBank/DDBJ databases">
        <authorList>
            <person name="Varghese N."/>
            <person name="Submissions S."/>
        </authorList>
    </citation>
    <scope>NUCLEOTIDE SEQUENCE [LARGE SCALE GENOMIC DNA]</scope>
    <source>
        <strain evidence="3">DSM 12395</strain>
    </source>
</reference>
<keyword evidence="1" id="KW-0472">Membrane</keyword>
<name>A0A1M5BP62_9FIRM</name>
<gene>
    <name evidence="2" type="ORF">SAMN02745133_02655</name>
</gene>
<evidence type="ECO:0000313" key="2">
    <source>
        <dbReference type="EMBL" id="SHF44221.1"/>
    </source>
</evidence>
<dbReference type="OrthoDB" id="9797976at2"/>
<organism evidence="2 3">
    <name type="scientific">Desulforamulus putei DSM 12395</name>
    <dbReference type="NCBI Taxonomy" id="1121429"/>
    <lineage>
        <taxon>Bacteria</taxon>
        <taxon>Bacillati</taxon>
        <taxon>Bacillota</taxon>
        <taxon>Clostridia</taxon>
        <taxon>Eubacteriales</taxon>
        <taxon>Peptococcaceae</taxon>
        <taxon>Desulforamulus</taxon>
    </lineage>
</organism>
<feature type="transmembrane region" description="Helical" evidence="1">
    <location>
        <begin position="181"/>
        <end position="201"/>
    </location>
</feature>
<accession>A0A1M5BP62</accession>
<sequence>MTGTIVNAAAIVAGTAIGLLFRKGISESTNNTVMSGIGLAVALIGFKMALKTENELIVILSLVLGGVIGEILNIEGWLGRAGAYLESRVGGGEGEVARAFVTTSLIYCVGAMAIMGALEDGLTGNASTLYAKSLLDGTSAVIFTSTMGFGVAFSSIPVFIYQGAITLAASELKSFLTPAMINEMTATGGLLIVGIASNVLGIKKIKVGNLLPAIFMAVFLSWLWQKLNIGI</sequence>
<evidence type="ECO:0000313" key="3">
    <source>
        <dbReference type="Proteomes" id="UP000184148"/>
    </source>
</evidence>
<dbReference type="RefSeq" id="WP_073239859.1">
    <property type="nucleotide sequence ID" value="NZ_FQUY01000024.1"/>
</dbReference>
<dbReference type="PANTHER" id="PTHR36111">
    <property type="entry name" value="INNER MEMBRANE PROTEIN-RELATED"/>
    <property type="match status" value="1"/>
</dbReference>
<protein>
    <recommendedName>
        <fullName evidence="4">Membrane protein YdfK</fullName>
    </recommendedName>
</protein>
<feature type="transmembrane region" description="Helical" evidence="1">
    <location>
        <begin position="33"/>
        <end position="50"/>
    </location>
</feature>
<evidence type="ECO:0000256" key="1">
    <source>
        <dbReference type="SAM" id="Phobius"/>
    </source>
</evidence>
<feature type="transmembrane region" description="Helical" evidence="1">
    <location>
        <begin position="138"/>
        <end position="160"/>
    </location>
</feature>
<keyword evidence="1" id="KW-0812">Transmembrane</keyword>
<feature type="transmembrane region" description="Helical" evidence="1">
    <location>
        <begin position="207"/>
        <end position="224"/>
    </location>
</feature>
<dbReference type="AlphaFoldDB" id="A0A1M5BP62"/>
<feature type="transmembrane region" description="Helical" evidence="1">
    <location>
        <begin position="6"/>
        <end position="21"/>
    </location>
</feature>
<feature type="transmembrane region" description="Helical" evidence="1">
    <location>
        <begin position="99"/>
        <end position="118"/>
    </location>
</feature>
<dbReference type="Proteomes" id="UP000184148">
    <property type="component" value="Unassembled WGS sequence"/>
</dbReference>
<evidence type="ECO:0008006" key="4">
    <source>
        <dbReference type="Google" id="ProtNLM"/>
    </source>
</evidence>
<feature type="transmembrane region" description="Helical" evidence="1">
    <location>
        <begin position="56"/>
        <end position="78"/>
    </location>
</feature>
<keyword evidence="1" id="KW-1133">Transmembrane helix</keyword>
<keyword evidence="3" id="KW-1185">Reference proteome</keyword>
<dbReference type="EMBL" id="FQUY01000024">
    <property type="protein sequence ID" value="SHF44221.1"/>
    <property type="molecule type" value="Genomic_DNA"/>
</dbReference>
<dbReference type="Pfam" id="PF04474">
    <property type="entry name" value="DUF554"/>
    <property type="match status" value="1"/>
</dbReference>
<proteinExistence type="predicted"/>
<dbReference type="PANTHER" id="PTHR36111:SF2">
    <property type="entry name" value="INNER MEMBRANE PROTEIN"/>
    <property type="match status" value="1"/>
</dbReference>